<gene>
    <name evidence="1" type="ORF">FCALED_LOCUS12991</name>
</gene>
<comment type="caution">
    <text evidence="1">The sequence shown here is derived from an EMBL/GenBank/DDBJ whole genome shotgun (WGS) entry which is preliminary data.</text>
</comment>
<protein>
    <submittedName>
        <fullName evidence="1">5089_t:CDS:1</fullName>
    </submittedName>
</protein>
<evidence type="ECO:0000313" key="2">
    <source>
        <dbReference type="Proteomes" id="UP000789570"/>
    </source>
</evidence>
<dbReference type="AlphaFoldDB" id="A0A9N9EUP1"/>
<evidence type="ECO:0000313" key="1">
    <source>
        <dbReference type="EMBL" id="CAG8691608.1"/>
    </source>
</evidence>
<sequence length="57" mass="6513">IKGLLKGKRPKKWSQNEFLSNNKALLIAESCDKSWSYPISGVQKMVIDEKIIEKPSH</sequence>
<dbReference type="EMBL" id="CAJVPQ010006983">
    <property type="protein sequence ID" value="CAG8691608.1"/>
    <property type="molecule type" value="Genomic_DNA"/>
</dbReference>
<dbReference type="OrthoDB" id="2448364at2759"/>
<organism evidence="1 2">
    <name type="scientific">Funneliformis caledonium</name>
    <dbReference type="NCBI Taxonomy" id="1117310"/>
    <lineage>
        <taxon>Eukaryota</taxon>
        <taxon>Fungi</taxon>
        <taxon>Fungi incertae sedis</taxon>
        <taxon>Mucoromycota</taxon>
        <taxon>Glomeromycotina</taxon>
        <taxon>Glomeromycetes</taxon>
        <taxon>Glomerales</taxon>
        <taxon>Glomeraceae</taxon>
        <taxon>Funneliformis</taxon>
    </lineage>
</organism>
<proteinExistence type="predicted"/>
<dbReference type="Proteomes" id="UP000789570">
    <property type="component" value="Unassembled WGS sequence"/>
</dbReference>
<accession>A0A9N9EUP1</accession>
<feature type="non-terminal residue" evidence="1">
    <location>
        <position position="1"/>
    </location>
</feature>
<reference evidence="1" key="1">
    <citation type="submission" date="2021-06" db="EMBL/GenBank/DDBJ databases">
        <authorList>
            <person name="Kallberg Y."/>
            <person name="Tangrot J."/>
            <person name="Rosling A."/>
        </authorList>
    </citation>
    <scope>NUCLEOTIDE SEQUENCE</scope>
    <source>
        <strain evidence="1">UK204</strain>
    </source>
</reference>
<name>A0A9N9EUP1_9GLOM</name>
<keyword evidence="2" id="KW-1185">Reference proteome</keyword>